<sequence length="822" mass="90674">MSTDASTVSPFFEGAYWIRSLDDNSVLAPGAAEGDGTIPVVTESKFAAKQILADHSQMWLIEPLTDGVSFTIRNAQSGNVLDVKGSNTDDDTPIIIYQQLNNPNQQWKFEWVDDNDGSAYYRIVSIYTKKCLTNNGGTLYSETWQDSPQKRFALEPVVFPPVYWISHAKTGWYLQYNKSDGSLIVDDKIPATADTRSQLWFLEPEPDSDAYVIVSIEDEEKVLDLSASGTADGTPVVAWAYSGGTNQQWLINDIDSSDSGEDRVKIVSVLSNTILSVNEGATSGSLQIHQDTGGNDQTWRLQPYPFPSVYWSTIQNLKTGTFLKQDGSNVSPSTGMANAIDYSVQWRFSPNSTQPHHYTIINRATRQVIMGKALPPTVTAVDDSQKGQYGLWALELAGDGIGIVNTTTIGALDHFAGGPTIEAAPFNGTSNEYHQWLAVQVSHRLPSFALVNNRTGRSLMFKSTTDQGGVIMSADTINDWSNQWIFQNLSGTDSDSPNYAIINKVSGTVLDHWGEVRIAAGNDDTNDTHHQWKLLPCPCGENYFQIQNVATRHYLEEREDGVPNAKATDTMNMDNPTDTDRAQCWELVSNRLQDIDLVTLDDDVLQGTLPYLQPDNADTLRHRIVERAPGKDKKGKDKSAHKPQNPRLLRDISPFILNIFGHVIDEWVEDRLPTTVQAGTRVSTNRREVENRWNIAIPRSLQVGSERDGWIRIDIQGTYETSPGNRVANIQGQWNNDSVFHVIVPLGVTVGREVIRGAMRRSLAEHTSITIEPANSKPPSGGKKPNTTPKPPPGPGGTGNGWIYTSAVSVASALTLAILIFL</sequence>
<evidence type="ECO:0000259" key="2">
    <source>
        <dbReference type="SMART" id="SM00458"/>
    </source>
</evidence>
<accession>A0A9Q5I0G2</accession>
<dbReference type="CDD" id="cd00161">
    <property type="entry name" value="beta-trefoil_Ricin-like"/>
    <property type="match status" value="3"/>
</dbReference>
<dbReference type="EMBL" id="LNZH02000160">
    <property type="protein sequence ID" value="OCB89271.1"/>
    <property type="molecule type" value="Genomic_DNA"/>
</dbReference>
<dbReference type="Gene3D" id="2.80.10.50">
    <property type="match status" value="4"/>
</dbReference>
<dbReference type="Proteomes" id="UP000757232">
    <property type="component" value="Unassembled WGS sequence"/>
</dbReference>
<keyword evidence="4" id="KW-1185">Reference proteome</keyword>
<dbReference type="AlphaFoldDB" id="A0A9Q5I0G2"/>
<feature type="compositionally biased region" description="Low complexity" evidence="1">
    <location>
        <begin position="775"/>
        <end position="787"/>
    </location>
</feature>
<dbReference type="InterPro" id="IPR000772">
    <property type="entry name" value="Ricin_B_lectin"/>
</dbReference>
<feature type="region of interest" description="Disordered" evidence="1">
    <location>
        <begin position="766"/>
        <end position="798"/>
    </location>
</feature>
<evidence type="ECO:0000313" key="3">
    <source>
        <dbReference type="EMBL" id="OCB89271.1"/>
    </source>
</evidence>
<protein>
    <submittedName>
        <fullName evidence="3">Carbohydrate-binding module family 13 protein</fullName>
    </submittedName>
</protein>
<dbReference type="SUPFAM" id="SSF50370">
    <property type="entry name" value="Ricin B-like lectins"/>
    <property type="match status" value="3"/>
</dbReference>
<dbReference type="PROSITE" id="PS50231">
    <property type="entry name" value="RICIN_B_LECTIN"/>
    <property type="match status" value="1"/>
</dbReference>
<name>A0A9Q5I0G2_SANBA</name>
<comment type="caution">
    <text evidence="3">The sequence shown here is derived from an EMBL/GenBank/DDBJ whole genome shotgun (WGS) entry which is preliminary data.</text>
</comment>
<dbReference type="OrthoDB" id="2131701at2759"/>
<evidence type="ECO:0000313" key="4">
    <source>
        <dbReference type="Proteomes" id="UP000757232"/>
    </source>
</evidence>
<organism evidence="3 4">
    <name type="scientific">Sanghuangporus baumii</name>
    <name type="common">Phellinus baumii</name>
    <dbReference type="NCBI Taxonomy" id="108892"/>
    <lineage>
        <taxon>Eukaryota</taxon>
        <taxon>Fungi</taxon>
        <taxon>Dikarya</taxon>
        <taxon>Basidiomycota</taxon>
        <taxon>Agaricomycotina</taxon>
        <taxon>Agaricomycetes</taxon>
        <taxon>Hymenochaetales</taxon>
        <taxon>Hymenochaetaceae</taxon>
        <taxon>Sanghuangporus</taxon>
    </lineage>
</organism>
<proteinExistence type="predicted"/>
<dbReference type="Pfam" id="PF14200">
    <property type="entry name" value="RicinB_lectin_2"/>
    <property type="match status" value="3"/>
</dbReference>
<gene>
    <name evidence="3" type="ORF">A7U60_g3570</name>
</gene>
<dbReference type="InterPro" id="IPR035992">
    <property type="entry name" value="Ricin_B-like_lectins"/>
</dbReference>
<evidence type="ECO:0000256" key="1">
    <source>
        <dbReference type="SAM" id="MobiDB-lite"/>
    </source>
</evidence>
<reference evidence="3" key="1">
    <citation type="submission" date="2016-06" db="EMBL/GenBank/DDBJ databases">
        <title>Draft Genome sequence of the fungus Inonotus baumii.</title>
        <authorList>
            <person name="Zhu H."/>
            <person name="Lin W."/>
        </authorList>
    </citation>
    <scope>NUCLEOTIDE SEQUENCE</scope>
    <source>
        <strain evidence="3">821</strain>
    </source>
</reference>
<feature type="domain" description="Ricin B lectin" evidence="2">
    <location>
        <begin position="66"/>
        <end position="252"/>
    </location>
</feature>
<dbReference type="SMART" id="SM00458">
    <property type="entry name" value="RICIN"/>
    <property type="match status" value="1"/>
</dbReference>